<dbReference type="EMBL" id="HBNR01025744">
    <property type="protein sequence ID" value="CAE4577817.1"/>
    <property type="molecule type" value="Transcribed_RNA"/>
</dbReference>
<name>A0A7S4QAV3_9DINO</name>
<evidence type="ECO:0000256" key="1">
    <source>
        <dbReference type="SAM" id="Phobius"/>
    </source>
</evidence>
<reference evidence="2" key="1">
    <citation type="submission" date="2021-01" db="EMBL/GenBank/DDBJ databases">
        <authorList>
            <person name="Corre E."/>
            <person name="Pelletier E."/>
            <person name="Niang G."/>
            <person name="Scheremetjew M."/>
            <person name="Finn R."/>
            <person name="Kale V."/>
            <person name="Holt S."/>
            <person name="Cochrane G."/>
            <person name="Meng A."/>
            <person name="Brown T."/>
            <person name="Cohen L."/>
        </authorList>
    </citation>
    <scope>NUCLEOTIDE SEQUENCE</scope>
    <source>
        <strain evidence="2">CCMP3105</strain>
    </source>
</reference>
<evidence type="ECO:0000313" key="2">
    <source>
        <dbReference type="EMBL" id="CAE4577817.1"/>
    </source>
</evidence>
<keyword evidence="1" id="KW-0812">Transmembrane</keyword>
<protein>
    <submittedName>
        <fullName evidence="2">Uncharacterized protein</fullName>
    </submittedName>
</protein>
<keyword evidence="1" id="KW-0472">Membrane</keyword>
<gene>
    <name evidence="2" type="ORF">AMON00008_LOCUS17345</name>
</gene>
<feature type="transmembrane region" description="Helical" evidence="1">
    <location>
        <begin position="72"/>
        <end position="94"/>
    </location>
</feature>
<accession>A0A7S4QAV3</accession>
<organism evidence="2">
    <name type="scientific">Alexandrium monilatum</name>
    <dbReference type="NCBI Taxonomy" id="311494"/>
    <lineage>
        <taxon>Eukaryota</taxon>
        <taxon>Sar</taxon>
        <taxon>Alveolata</taxon>
        <taxon>Dinophyceae</taxon>
        <taxon>Gonyaulacales</taxon>
        <taxon>Pyrocystaceae</taxon>
        <taxon>Alexandrium</taxon>
    </lineage>
</organism>
<proteinExistence type="predicted"/>
<dbReference type="AlphaFoldDB" id="A0A7S4QAV3"/>
<keyword evidence="1" id="KW-1133">Transmembrane helix</keyword>
<sequence length="209" mass="22390">MDMTMCGRIYQNPLRPTEIYINIGWNTKGKQLYPQYEPWMAAQGISQAEYNQIISAVREEFDNNAPISNICIAQGAMCLCMATCGVLFCGCLWLKMKVDSFNNNAKELVTGVSNNKMSLSMVEMAGAQHGAWVDSKGAPLLVRMGRGTQPGGPPLGYNLIFSTQSPIPWPPAAGMQPALATVVGAPVVANAVVVEAPMQQGMGCQPSSG</sequence>